<dbReference type="Proteomes" id="UP000195607">
    <property type="component" value="Chromosome I"/>
</dbReference>
<reference evidence="2" key="3">
    <citation type="submission" date="2016-06" db="EMBL/GenBank/DDBJ databases">
        <authorList>
            <person name="Olsen C.W."/>
            <person name="Carey S."/>
            <person name="Hinshaw L."/>
            <person name="Karasin A.I."/>
        </authorList>
    </citation>
    <scope>NUCLEOTIDE SEQUENCE [LARGE SCALE GENOMIC DNA]</scope>
    <source>
        <strain evidence="2">PM4</strain>
    </source>
</reference>
<dbReference type="KEGG" id="cdiv:CPM_0756"/>
<dbReference type="GeneID" id="41588036"/>
<name>A0A1N5U0I1_9ARCH</name>
<dbReference type="RefSeq" id="WP_077076112.1">
    <property type="nucleotide sequence ID" value="NZ_LT671858.1"/>
</dbReference>
<organism evidence="1 4">
    <name type="scientific">Cuniculiplasma divulgatum</name>
    <dbReference type="NCBI Taxonomy" id="1673428"/>
    <lineage>
        <taxon>Archaea</taxon>
        <taxon>Methanobacteriati</taxon>
        <taxon>Thermoplasmatota</taxon>
        <taxon>Thermoplasmata</taxon>
        <taxon>Thermoplasmatales</taxon>
        <taxon>Cuniculiplasmataceae</taxon>
        <taxon>Cuniculiplasma</taxon>
    </lineage>
</organism>
<dbReference type="OrthoDB" id="129677at2157"/>
<reference evidence="1 4" key="1">
    <citation type="submission" date="2016-04" db="EMBL/GenBank/DDBJ databases">
        <authorList>
            <person name="Evans L.H."/>
            <person name="Alamgir A."/>
            <person name="Owens N."/>
            <person name="Weber N.D."/>
            <person name="Virtaneva K."/>
            <person name="Barbian K."/>
            <person name="Babar A."/>
            <person name="Rosenke K."/>
        </authorList>
    </citation>
    <scope>NUCLEOTIDE SEQUENCE [LARGE SCALE GENOMIC DNA]</scope>
    <source>
        <strain evidence="1">S5</strain>
        <strain evidence="4">S5(T) (JCM 30642 \VKM B-2941)</strain>
    </source>
</reference>
<evidence type="ECO:0000313" key="4">
    <source>
        <dbReference type="Proteomes" id="UP000195607"/>
    </source>
</evidence>
<sequence length="75" mass="8558">MKTYLNVTFSSEGAKPSEIINRLRSLGFKPVMGDHDMVYEWANSATEEDSLWFADKIQATLEGFKVLFHIETLSD</sequence>
<evidence type="ECO:0000313" key="3">
    <source>
        <dbReference type="Proteomes" id="UP000187822"/>
    </source>
</evidence>
<dbReference type="Proteomes" id="UP000187822">
    <property type="component" value="Chromosome I"/>
</dbReference>
<evidence type="ECO:0000313" key="1">
    <source>
        <dbReference type="EMBL" id="SIM54194.1"/>
    </source>
</evidence>
<dbReference type="AlphaFoldDB" id="A0A1N5U0I1"/>
<dbReference type="STRING" id="1673428.CPM_0756"/>
<evidence type="ECO:0000313" key="2">
    <source>
        <dbReference type="EMBL" id="SJK84604.1"/>
    </source>
</evidence>
<proteinExistence type="predicted"/>
<protein>
    <submittedName>
        <fullName evidence="1">Uncharacterized protein</fullName>
    </submittedName>
</protein>
<accession>A0A1N5U0I1</accession>
<keyword evidence="3" id="KW-1185">Reference proteome</keyword>
<dbReference type="EMBL" id="LT671858">
    <property type="protein sequence ID" value="SIM54194.1"/>
    <property type="molecule type" value="Genomic_DNA"/>
</dbReference>
<dbReference type="EMBL" id="LT719092">
    <property type="protein sequence ID" value="SJK84604.1"/>
    <property type="molecule type" value="Genomic_DNA"/>
</dbReference>
<reference evidence="3" key="2">
    <citation type="submission" date="2016-06" db="EMBL/GenBank/DDBJ databases">
        <authorList>
            <person name="Toshchakov V.S."/>
        </authorList>
    </citation>
    <scope>NUCLEOTIDE SEQUENCE [LARGE SCALE GENOMIC DNA]</scope>
    <source>
        <strain>PM4 (JCM 30641</strain>
        <strain evidence="3">\VKM B-2940)</strain>
    </source>
</reference>
<gene>
    <name evidence="2" type="ORF">CPM_0756</name>
    <name evidence="1" type="ORF">CSP5_0760</name>
</gene>